<dbReference type="AlphaFoldDB" id="E1SM49"/>
<proteinExistence type="predicted"/>
<evidence type="ECO:0008006" key="3">
    <source>
        <dbReference type="Google" id="ProtNLM"/>
    </source>
</evidence>
<evidence type="ECO:0000313" key="2">
    <source>
        <dbReference type="Proteomes" id="UP000006683"/>
    </source>
</evidence>
<dbReference type="HOGENOM" id="CLU_077423_1_0_6"/>
<dbReference type="eggNOG" id="COG2859">
    <property type="taxonomic scope" value="Bacteria"/>
</dbReference>
<dbReference type="KEGG" id="fbl:Fbal_2365"/>
<gene>
    <name evidence="1" type="ordered locus">Fbal_2365</name>
</gene>
<keyword evidence="2" id="KW-1185">Reference proteome</keyword>
<dbReference type="RefSeq" id="WP_013345873.1">
    <property type="nucleotide sequence ID" value="NC_014541.1"/>
</dbReference>
<dbReference type="STRING" id="550540.Fbal_2365"/>
<dbReference type="PIRSF" id="PIRSF029033">
    <property type="entry name" value="UCP029033"/>
    <property type="match status" value="1"/>
</dbReference>
<reference evidence="1 2" key="1">
    <citation type="journal article" date="2010" name="Stand. Genomic Sci.">
        <title>Complete genome sequence of Ferrimonas balearica type strain (PAT).</title>
        <authorList>
            <person name="Nolan M."/>
            <person name="Sikorski J."/>
            <person name="Davenport K."/>
            <person name="Lucas S."/>
            <person name="Glavina Del Rio T."/>
            <person name="Tice H."/>
            <person name="Cheng J."/>
            <person name="Goodwin L."/>
            <person name="Pitluck S."/>
            <person name="Liolios K."/>
            <person name="Ivanova N."/>
            <person name="Mavromatis K."/>
            <person name="Ovchinnikova G."/>
            <person name="Pati A."/>
            <person name="Chen A."/>
            <person name="Palaniappan K."/>
            <person name="Land M."/>
            <person name="Hauser L."/>
            <person name="Chang Y."/>
            <person name="Jeffries C."/>
            <person name="Tapia R."/>
            <person name="Brettin T."/>
            <person name="Detter J."/>
            <person name="Han C."/>
            <person name="Yasawong M."/>
            <person name="Rohde M."/>
            <person name="Tindall B."/>
            <person name="Goker M."/>
            <person name="Woyke T."/>
            <person name="Bristow J."/>
            <person name="Eisen J."/>
            <person name="Markowitz V."/>
            <person name="Hugenholtz P."/>
            <person name="Kyrpides N."/>
            <person name="Klenk H."/>
            <person name="Lapidus A."/>
        </authorList>
    </citation>
    <scope>NUCLEOTIDE SEQUENCE [LARGE SCALE GENOMIC DNA]</scope>
    <source>
        <strain evidence="2">DSM 9799 / CCM 4581 / KCTC 23876 / PAT</strain>
    </source>
</reference>
<dbReference type="InterPro" id="IPR007497">
    <property type="entry name" value="SIMPL/DUF541"/>
</dbReference>
<organism evidence="1 2">
    <name type="scientific">Ferrimonas balearica (strain DSM 9799 / CCM 4581 / KCTC 23876 / PAT)</name>
    <dbReference type="NCBI Taxonomy" id="550540"/>
    <lineage>
        <taxon>Bacteria</taxon>
        <taxon>Pseudomonadati</taxon>
        <taxon>Pseudomonadota</taxon>
        <taxon>Gammaproteobacteria</taxon>
        <taxon>Alteromonadales</taxon>
        <taxon>Ferrimonadaceae</taxon>
        <taxon>Ferrimonas</taxon>
    </lineage>
</organism>
<dbReference type="PANTHER" id="PTHR34387:SF2">
    <property type="entry name" value="SLR1258 PROTEIN"/>
    <property type="match status" value="1"/>
</dbReference>
<dbReference type="GO" id="GO:0006974">
    <property type="term" value="P:DNA damage response"/>
    <property type="evidence" value="ECO:0007669"/>
    <property type="project" value="TreeGrafter"/>
</dbReference>
<dbReference type="OrthoDB" id="9806540at2"/>
<dbReference type="PANTHER" id="PTHR34387">
    <property type="entry name" value="SLR1258 PROTEIN"/>
    <property type="match status" value="1"/>
</dbReference>
<protein>
    <recommendedName>
        <fullName evidence="3">Periplasmic protein</fullName>
    </recommendedName>
</protein>
<dbReference type="GeneID" id="67182575"/>
<dbReference type="InterPro" id="IPR016907">
    <property type="entry name" value="UCP029033"/>
</dbReference>
<evidence type="ECO:0000313" key="1">
    <source>
        <dbReference type="EMBL" id="ADN76567.1"/>
    </source>
</evidence>
<dbReference type="EMBL" id="CP002209">
    <property type="protein sequence ID" value="ADN76567.1"/>
    <property type="molecule type" value="Genomic_DNA"/>
</dbReference>
<name>E1SM49_FERBD</name>
<accession>E1SM49</accession>
<dbReference type="InterPro" id="IPR052022">
    <property type="entry name" value="26kDa_periplasmic_antigen"/>
</dbReference>
<dbReference type="Proteomes" id="UP000006683">
    <property type="component" value="Chromosome"/>
</dbReference>
<dbReference type="Pfam" id="PF04402">
    <property type="entry name" value="SIMPL"/>
    <property type="match status" value="1"/>
</dbReference>
<sequence length="241" mass="26671">MNVKSAYVRPALILAIGLVLGLAALGYQLGSSALSIKEYERTVTVKGLSEREEAADVVLWPIRVIAADNDLTALYNKLESDMQVIQTFLTREGLSPDAITLSAPTVVDKLAQQYGGPAEVPFRYSASQTLTVYSYEVENTRRIMGEIATLGKQGIVISQDDYRGAVQYLFLRLNDIKPEMVEEATMNARSVAQKFAEDSQSRLGKIKRASQGQFSISDRDANTPYIKKIRVVSTVEYYLSD</sequence>